<feature type="region of interest" description="Disordered" evidence="1">
    <location>
        <begin position="171"/>
        <end position="205"/>
    </location>
</feature>
<dbReference type="InterPro" id="IPR046496">
    <property type="entry name" value="DUF6589"/>
</dbReference>
<name>A0A3N4IH31_ASCIM</name>
<dbReference type="STRING" id="1160509.A0A3N4IH31"/>
<evidence type="ECO:0000313" key="4">
    <source>
        <dbReference type="Proteomes" id="UP000275078"/>
    </source>
</evidence>
<evidence type="ECO:0000313" key="3">
    <source>
        <dbReference type="EMBL" id="RPA85455.1"/>
    </source>
</evidence>
<dbReference type="Proteomes" id="UP000275078">
    <property type="component" value="Unassembled WGS sequence"/>
</dbReference>
<organism evidence="3 4">
    <name type="scientific">Ascobolus immersus RN42</name>
    <dbReference type="NCBI Taxonomy" id="1160509"/>
    <lineage>
        <taxon>Eukaryota</taxon>
        <taxon>Fungi</taxon>
        <taxon>Dikarya</taxon>
        <taxon>Ascomycota</taxon>
        <taxon>Pezizomycotina</taxon>
        <taxon>Pezizomycetes</taxon>
        <taxon>Pezizales</taxon>
        <taxon>Ascobolaceae</taxon>
        <taxon>Ascobolus</taxon>
    </lineage>
</organism>
<dbReference type="OrthoDB" id="5426536at2759"/>
<keyword evidence="4" id="KW-1185">Reference proteome</keyword>
<protein>
    <recommendedName>
        <fullName evidence="2">DUF6589 domain-containing protein</fullName>
    </recommendedName>
</protein>
<sequence length="868" mass="98473">MARPLATDDMSVRLKYIVAEMNAVGFESGLSVFREELRHAVKVGDDGKPKQFRKEHTRHVMQNGEFVQFLQESLSHPFVKSGTTGRNSILSNNQVIDLLIDIVAEEFEAEISTLCELLQKSADSYTHEDLTDFSWDRLKKEVFGAKARKLLNLLLRLCKCEGLTPADFDLDDLDMDDDGDDEEEDDDGEGDDTGPDKPEKEKKPKRKRNKSLIVLFALAVLCFGRNAKASLVAAQLGYFFSACCVKKRCMSTMNQLGICVSYQTTLRMAKAVARDLKHTTIRRAHSDSEQTVAGYDNLVKEMKVSNQTWYKGGHLALETQGYVFFPKTTLLDPPYLVESDIDRSGAKRLKTRELIPDIEIFMDEAIVKVYRLVFRLFPGAMKKVMAGIPETDRPVEAAVAPIPLVKTDIYPLPTLPLNEGRLEDTIKIVDYIHQFLDLKPEEVTAKKKILPMRGDLLTVGVLNKALFQRSDCVDYSASYGYIETSAGLFHAGMKMMEYMLENYYGHGKEPGSIARFVRMNGEKNVRKEMLAREFRHCDAFMENLVDSHILSALMAITGTASPEAFGKWLADTAATKNPESSETLFQVIRTLVLAIFNPIPIQESRLNLKTGKPHVPGIDFQGDTRNVPFENSVLLIRDGVMYREFWDGLRAGDPGRVEKNLQYWTVIFQATRHTGYAKELIHVRACMLHIWNERARAMWMQSTLINLFGNPSGWQTDDEVNEDIIKERKAAMTYSAGNTDEYGRDIMVRQCMTRRHMRKHMYVETGAVDYGEEHTKSSTRSQVFNMAKELTASKVHTHDVQQHGARLKCEGKDESLLDMARDCWTEGVRVLFTGDPVRKYKKGAREAWGDSTHYRVDEDDNGDINMGE</sequence>
<evidence type="ECO:0000259" key="2">
    <source>
        <dbReference type="Pfam" id="PF20231"/>
    </source>
</evidence>
<accession>A0A3N4IH31</accession>
<proteinExistence type="predicted"/>
<feature type="domain" description="DUF6589" evidence="2">
    <location>
        <begin position="382"/>
        <end position="774"/>
    </location>
</feature>
<gene>
    <name evidence="3" type="ORF">BJ508DRAFT_322505</name>
</gene>
<dbReference type="Pfam" id="PF20231">
    <property type="entry name" value="DUF6589"/>
    <property type="match status" value="1"/>
</dbReference>
<evidence type="ECO:0000256" key="1">
    <source>
        <dbReference type="SAM" id="MobiDB-lite"/>
    </source>
</evidence>
<dbReference type="EMBL" id="ML119653">
    <property type="protein sequence ID" value="RPA85455.1"/>
    <property type="molecule type" value="Genomic_DNA"/>
</dbReference>
<feature type="compositionally biased region" description="Acidic residues" evidence="1">
    <location>
        <begin position="171"/>
        <end position="193"/>
    </location>
</feature>
<reference evidence="3 4" key="1">
    <citation type="journal article" date="2018" name="Nat. Ecol. Evol.">
        <title>Pezizomycetes genomes reveal the molecular basis of ectomycorrhizal truffle lifestyle.</title>
        <authorList>
            <person name="Murat C."/>
            <person name="Payen T."/>
            <person name="Noel B."/>
            <person name="Kuo A."/>
            <person name="Morin E."/>
            <person name="Chen J."/>
            <person name="Kohler A."/>
            <person name="Krizsan K."/>
            <person name="Balestrini R."/>
            <person name="Da Silva C."/>
            <person name="Montanini B."/>
            <person name="Hainaut M."/>
            <person name="Levati E."/>
            <person name="Barry K.W."/>
            <person name="Belfiori B."/>
            <person name="Cichocki N."/>
            <person name="Clum A."/>
            <person name="Dockter R.B."/>
            <person name="Fauchery L."/>
            <person name="Guy J."/>
            <person name="Iotti M."/>
            <person name="Le Tacon F."/>
            <person name="Lindquist E.A."/>
            <person name="Lipzen A."/>
            <person name="Malagnac F."/>
            <person name="Mello A."/>
            <person name="Molinier V."/>
            <person name="Miyauchi S."/>
            <person name="Poulain J."/>
            <person name="Riccioni C."/>
            <person name="Rubini A."/>
            <person name="Sitrit Y."/>
            <person name="Splivallo R."/>
            <person name="Traeger S."/>
            <person name="Wang M."/>
            <person name="Zifcakova L."/>
            <person name="Wipf D."/>
            <person name="Zambonelli A."/>
            <person name="Paolocci F."/>
            <person name="Nowrousian M."/>
            <person name="Ottonello S."/>
            <person name="Baldrian P."/>
            <person name="Spatafora J.W."/>
            <person name="Henrissat B."/>
            <person name="Nagy L.G."/>
            <person name="Aury J.M."/>
            <person name="Wincker P."/>
            <person name="Grigoriev I.V."/>
            <person name="Bonfante P."/>
            <person name="Martin F.M."/>
        </authorList>
    </citation>
    <scope>NUCLEOTIDE SEQUENCE [LARGE SCALE GENOMIC DNA]</scope>
    <source>
        <strain evidence="3 4">RN42</strain>
    </source>
</reference>
<dbReference type="AlphaFoldDB" id="A0A3N4IH31"/>